<dbReference type="Proteomes" id="UP000192674">
    <property type="component" value="Unassembled WGS sequence"/>
</dbReference>
<protein>
    <submittedName>
        <fullName evidence="1">Predicted nucleic acid-binding protein, contains PIN domain</fullName>
    </submittedName>
</protein>
<evidence type="ECO:0000313" key="2">
    <source>
        <dbReference type="Proteomes" id="UP000192674"/>
    </source>
</evidence>
<dbReference type="EMBL" id="FWXV01000004">
    <property type="protein sequence ID" value="SMD16135.1"/>
    <property type="molecule type" value="Genomic_DNA"/>
</dbReference>
<reference evidence="1 2" key="1">
    <citation type="submission" date="2017-04" db="EMBL/GenBank/DDBJ databases">
        <authorList>
            <person name="Afonso C.L."/>
            <person name="Miller P.J."/>
            <person name="Scott M.A."/>
            <person name="Spackman E."/>
            <person name="Goraichik I."/>
            <person name="Dimitrov K.M."/>
            <person name="Suarez D.L."/>
            <person name="Swayne D.E."/>
        </authorList>
    </citation>
    <scope>NUCLEOTIDE SEQUENCE [LARGE SCALE GENOMIC DNA]</scope>
    <source>
        <strain evidence="1 2">DSM 43828</strain>
    </source>
</reference>
<dbReference type="Gene3D" id="3.40.50.1010">
    <property type="entry name" value="5'-nuclease"/>
    <property type="match status" value="1"/>
</dbReference>
<dbReference type="CDD" id="cd09874">
    <property type="entry name" value="PIN_MT3492-like"/>
    <property type="match status" value="1"/>
</dbReference>
<dbReference type="AlphaFoldDB" id="A0A1W2F2G0"/>
<sequence length="144" mass="16012">MSVFADSSALVKRYAKEEGQNLVRQIPVLVISHLARVEVPSAFWRKQRMGQLSNREAAVLVSLFENDYYDTEDKAPFVVLGVTPVVLEAAARLTRRHELRAFDAIQLASAKLAAEGDPEITEFAVWDKRLREAAAAEGFTLIPA</sequence>
<organism evidence="1 2">
    <name type="scientific">Kibdelosporangium aridum</name>
    <dbReference type="NCBI Taxonomy" id="2030"/>
    <lineage>
        <taxon>Bacteria</taxon>
        <taxon>Bacillati</taxon>
        <taxon>Actinomycetota</taxon>
        <taxon>Actinomycetes</taxon>
        <taxon>Pseudonocardiales</taxon>
        <taxon>Pseudonocardiaceae</taxon>
        <taxon>Kibdelosporangium</taxon>
    </lineage>
</organism>
<proteinExistence type="predicted"/>
<dbReference type="SUPFAM" id="SSF88723">
    <property type="entry name" value="PIN domain-like"/>
    <property type="match status" value="1"/>
</dbReference>
<dbReference type="InterPro" id="IPR029060">
    <property type="entry name" value="PIN-like_dom_sf"/>
</dbReference>
<keyword evidence="2" id="KW-1185">Reference proteome</keyword>
<dbReference type="OrthoDB" id="1525146at2"/>
<dbReference type="RefSeq" id="WP_084429726.1">
    <property type="nucleotide sequence ID" value="NZ_FWXV01000004.1"/>
</dbReference>
<name>A0A1W2F2G0_KIBAR</name>
<gene>
    <name evidence="1" type="ORF">SAMN05661093_05414</name>
</gene>
<accession>A0A1W2F2G0</accession>
<evidence type="ECO:0000313" key="1">
    <source>
        <dbReference type="EMBL" id="SMD16135.1"/>
    </source>
</evidence>